<name>A0A543CQ04_9ACTN</name>
<dbReference type="RefSeq" id="WP_141957781.1">
    <property type="nucleotide sequence ID" value="NZ_VFOZ01000001.1"/>
</dbReference>
<feature type="transmembrane region" description="Helical" evidence="1">
    <location>
        <begin position="57"/>
        <end position="80"/>
    </location>
</feature>
<dbReference type="OrthoDB" id="3402897at2"/>
<accession>A0A543CQ04</accession>
<feature type="transmembrane region" description="Helical" evidence="1">
    <location>
        <begin position="154"/>
        <end position="170"/>
    </location>
</feature>
<evidence type="ECO:0008006" key="4">
    <source>
        <dbReference type="Google" id="ProtNLM"/>
    </source>
</evidence>
<sequence>MNTTLRSPEAHDDLRAVRRTAYAAFAWVMVFLAWHVVWVATGLAVPSTAEHHGGARVLMWVSTVVVLVMVAVGTVLPLALAQAWGRRIPRPVLVSAAWTGCVLLGARGLAGVADDVVRATGILPNGLTGLTMEEVSGTAHPSGWEVLAGGSTDLLFTAGGLAFGLAAIAYQRAGHRRAS</sequence>
<reference evidence="2 3" key="1">
    <citation type="submission" date="2019-06" db="EMBL/GenBank/DDBJ databases">
        <title>Sequencing the genomes of 1000 actinobacteria strains.</title>
        <authorList>
            <person name="Klenk H.-P."/>
        </authorList>
    </citation>
    <scope>NUCLEOTIDE SEQUENCE [LARGE SCALE GENOMIC DNA]</scope>
    <source>
        <strain evidence="2 3">DSM 102200</strain>
    </source>
</reference>
<evidence type="ECO:0000313" key="2">
    <source>
        <dbReference type="EMBL" id="TQL99175.1"/>
    </source>
</evidence>
<evidence type="ECO:0000256" key="1">
    <source>
        <dbReference type="SAM" id="Phobius"/>
    </source>
</evidence>
<gene>
    <name evidence="2" type="ORF">FB559_4832</name>
</gene>
<organism evidence="2 3">
    <name type="scientific">Actinoallomurus bryophytorum</name>
    <dbReference type="NCBI Taxonomy" id="1490222"/>
    <lineage>
        <taxon>Bacteria</taxon>
        <taxon>Bacillati</taxon>
        <taxon>Actinomycetota</taxon>
        <taxon>Actinomycetes</taxon>
        <taxon>Streptosporangiales</taxon>
        <taxon>Thermomonosporaceae</taxon>
        <taxon>Actinoallomurus</taxon>
    </lineage>
</organism>
<dbReference type="Proteomes" id="UP000316096">
    <property type="component" value="Unassembled WGS sequence"/>
</dbReference>
<comment type="caution">
    <text evidence="2">The sequence shown here is derived from an EMBL/GenBank/DDBJ whole genome shotgun (WGS) entry which is preliminary data.</text>
</comment>
<feature type="transmembrane region" description="Helical" evidence="1">
    <location>
        <begin position="92"/>
        <end position="110"/>
    </location>
</feature>
<proteinExistence type="predicted"/>
<feature type="transmembrane region" description="Helical" evidence="1">
    <location>
        <begin position="21"/>
        <end position="45"/>
    </location>
</feature>
<keyword evidence="1" id="KW-0472">Membrane</keyword>
<evidence type="ECO:0000313" key="3">
    <source>
        <dbReference type="Proteomes" id="UP000316096"/>
    </source>
</evidence>
<keyword evidence="3" id="KW-1185">Reference proteome</keyword>
<protein>
    <recommendedName>
        <fullName evidence="4">DUF3995 domain-containing protein</fullName>
    </recommendedName>
</protein>
<keyword evidence="1" id="KW-0812">Transmembrane</keyword>
<dbReference type="AlphaFoldDB" id="A0A543CQ04"/>
<keyword evidence="1" id="KW-1133">Transmembrane helix</keyword>
<dbReference type="EMBL" id="VFOZ01000001">
    <property type="protein sequence ID" value="TQL99175.1"/>
    <property type="molecule type" value="Genomic_DNA"/>
</dbReference>